<dbReference type="OrthoDB" id="6077919at2759"/>
<dbReference type="PANTHER" id="PTHR24381:SF390">
    <property type="entry name" value="ZINC FINGER PROTEIN 37 HOMOLOG"/>
    <property type="match status" value="1"/>
</dbReference>
<keyword evidence="7" id="KW-0539">Nucleus</keyword>
<dbReference type="Pfam" id="PF00096">
    <property type="entry name" value="zf-C2H2"/>
    <property type="match status" value="2"/>
</dbReference>
<organism evidence="11 12">
    <name type="scientific">Paxillus involutus ATCC 200175</name>
    <dbReference type="NCBI Taxonomy" id="664439"/>
    <lineage>
        <taxon>Eukaryota</taxon>
        <taxon>Fungi</taxon>
        <taxon>Dikarya</taxon>
        <taxon>Basidiomycota</taxon>
        <taxon>Agaricomycotina</taxon>
        <taxon>Agaricomycetes</taxon>
        <taxon>Agaricomycetidae</taxon>
        <taxon>Boletales</taxon>
        <taxon>Paxilineae</taxon>
        <taxon>Paxillaceae</taxon>
        <taxon>Paxillus</taxon>
    </lineage>
</organism>
<feature type="domain" description="C2H2-type" evidence="10">
    <location>
        <begin position="380"/>
        <end position="407"/>
    </location>
</feature>
<feature type="domain" description="C2H2-type" evidence="10">
    <location>
        <begin position="132"/>
        <end position="159"/>
    </location>
</feature>
<accession>A0A0C9T9T1</accession>
<dbReference type="InterPro" id="IPR013087">
    <property type="entry name" value="Znf_C2H2_type"/>
</dbReference>
<evidence type="ECO:0000256" key="6">
    <source>
        <dbReference type="ARBA" id="ARBA00023125"/>
    </source>
</evidence>
<feature type="non-terminal residue" evidence="11">
    <location>
        <position position="481"/>
    </location>
</feature>
<dbReference type="PANTHER" id="PTHR24381">
    <property type="entry name" value="ZINC FINGER PROTEIN"/>
    <property type="match status" value="1"/>
</dbReference>
<feature type="region of interest" description="Disordered" evidence="9">
    <location>
        <begin position="430"/>
        <end position="457"/>
    </location>
</feature>
<evidence type="ECO:0000256" key="7">
    <source>
        <dbReference type="ARBA" id="ARBA00023242"/>
    </source>
</evidence>
<evidence type="ECO:0000256" key="3">
    <source>
        <dbReference type="ARBA" id="ARBA00022737"/>
    </source>
</evidence>
<gene>
    <name evidence="11" type="ORF">PAXINDRAFT_21733</name>
</gene>
<evidence type="ECO:0000256" key="9">
    <source>
        <dbReference type="SAM" id="MobiDB-lite"/>
    </source>
</evidence>
<dbReference type="AlphaFoldDB" id="A0A0C9T9T1"/>
<dbReference type="InterPro" id="IPR036236">
    <property type="entry name" value="Znf_C2H2_sf"/>
</dbReference>
<keyword evidence="4 8" id="KW-0863">Zinc-finger</keyword>
<dbReference type="SMART" id="SM00355">
    <property type="entry name" value="ZnF_C2H2"/>
    <property type="match status" value="4"/>
</dbReference>
<dbReference type="Proteomes" id="UP000053647">
    <property type="component" value="Unassembled WGS sequence"/>
</dbReference>
<feature type="region of interest" description="Disordered" evidence="9">
    <location>
        <begin position="178"/>
        <end position="209"/>
    </location>
</feature>
<keyword evidence="12" id="KW-1185">Reference proteome</keyword>
<comment type="subcellular location">
    <subcellularLocation>
        <location evidence="1">Nucleus</location>
    </subcellularLocation>
</comment>
<dbReference type="EMBL" id="KN821346">
    <property type="protein sequence ID" value="KIJ04987.1"/>
    <property type="molecule type" value="Genomic_DNA"/>
</dbReference>
<keyword evidence="3" id="KW-0677">Repeat</keyword>
<evidence type="ECO:0000256" key="2">
    <source>
        <dbReference type="ARBA" id="ARBA00022723"/>
    </source>
</evidence>
<evidence type="ECO:0000256" key="4">
    <source>
        <dbReference type="ARBA" id="ARBA00022771"/>
    </source>
</evidence>
<name>A0A0C9T9T1_PAXIN</name>
<sequence length="481" mass="52000">GSFSPASFYTNTLTPPDAESPTDISPALFYTDTLTLPDAESFNSISPSPITPDDPSLFTSKGLISRRGSASLPSFQHSSDSAISTAAFLEAQGKHHYSRSLSSSSSLSRPHPTAVQAILEANSRRRRHPAQFPCEECGQTFTALFSLKRHRQSHSGERPYTCSIPGCGQQFFNSSDCKRHEKNQKRHKNLPNSSVLPVSEASEASEGSQKVIEPSLVNFHTNASETAIVDPAPYGSFSPASFYTDTLTLPDSESPTGISPASFYTDTLTLPDAECPTGISPALFYTDTLTLPDAESFTGISPSPITPDDPSLFTSRGLISRRGSASSAISTAAFLEAQGKRHYSRSLSSSSSSSLSRPHPTAVQAMLEANSRRRRHPAQFTCEECGQTFTALFSLKRHRQSHSGERPYTCSIPGCGQQFFNSSDCKRHEKNQKRHKNLPNSSVLPVSEASEASEGSQKVIEPSLVNFHTNASETAIVDPAP</sequence>
<feature type="compositionally biased region" description="Basic residues" evidence="9">
    <location>
        <begin position="180"/>
        <end position="189"/>
    </location>
</feature>
<keyword evidence="5" id="KW-0862">Zinc</keyword>
<keyword evidence="6" id="KW-0238">DNA-binding</keyword>
<protein>
    <recommendedName>
        <fullName evidence="10">C2H2-type domain-containing protein</fullName>
    </recommendedName>
</protein>
<evidence type="ECO:0000256" key="1">
    <source>
        <dbReference type="ARBA" id="ARBA00004123"/>
    </source>
</evidence>
<reference evidence="12" key="2">
    <citation type="submission" date="2015-01" db="EMBL/GenBank/DDBJ databases">
        <title>Evolutionary Origins and Diversification of the Mycorrhizal Mutualists.</title>
        <authorList>
            <consortium name="DOE Joint Genome Institute"/>
            <consortium name="Mycorrhizal Genomics Consortium"/>
            <person name="Kohler A."/>
            <person name="Kuo A."/>
            <person name="Nagy L.G."/>
            <person name="Floudas D."/>
            <person name="Copeland A."/>
            <person name="Barry K.W."/>
            <person name="Cichocki N."/>
            <person name="Veneault-Fourrey C."/>
            <person name="LaButti K."/>
            <person name="Lindquist E.A."/>
            <person name="Lipzen A."/>
            <person name="Lundell T."/>
            <person name="Morin E."/>
            <person name="Murat C."/>
            <person name="Riley R."/>
            <person name="Ohm R."/>
            <person name="Sun H."/>
            <person name="Tunlid A."/>
            <person name="Henrissat B."/>
            <person name="Grigoriev I.V."/>
            <person name="Hibbett D.S."/>
            <person name="Martin F."/>
        </authorList>
    </citation>
    <scope>NUCLEOTIDE SEQUENCE [LARGE SCALE GENOMIC DNA]</scope>
    <source>
        <strain evidence="12">ATCC 200175</strain>
    </source>
</reference>
<feature type="domain" description="C2H2-type" evidence="10">
    <location>
        <begin position="160"/>
        <end position="192"/>
    </location>
</feature>
<dbReference type="GO" id="GO:0005634">
    <property type="term" value="C:nucleus"/>
    <property type="evidence" value="ECO:0007669"/>
    <property type="project" value="UniProtKB-SubCell"/>
</dbReference>
<feature type="domain" description="C2H2-type" evidence="10">
    <location>
        <begin position="408"/>
        <end position="440"/>
    </location>
</feature>
<feature type="compositionally biased region" description="Polar residues" evidence="9">
    <location>
        <begin position="1"/>
        <end position="14"/>
    </location>
</feature>
<keyword evidence="2" id="KW-0479">Metal-binding</keyword>
<dbReference type="SUPFAM" id="SSF57667">
    <property type="entry name" value="beta-beta-alpha zinc fingers"/>
    <property type="match status" value="2"/>
</dbReference>
<evidence type="ECO:0000256" key="8">
    <source>
        <dbReference type="PROSITE-ProRule" id="PRU00042"/>
    </source>
</evidence>
<proteinExistence type="predicted"/>
<dbReference type="GO" id="GO:0008270">
    <property type="term" value="F:zinc ion binding"/>
    <property type="evidence" value="ECO:0007669"/>
    <property type="project" value="UniProtKB-KW"/>
</dbReference>
<evidence type="ECO:0000259" key="10">
    <source>
        <dbReference type="PROSITE" id="PS50157"/>
    </source>
</evidence>
<dbReference type="HOGENOM" id="CLU_568119_0_0_1"/>
<dbReference type="PROSITE" id="PS00028">
    <property type="entry name" value="ZINC_FINGER_C2H2_1"/>
    <property type="match status" value="2"/>
</dbReference>
<dbReference type="GO" id="GO:0000977">
    <property type="term" value="F:RNA polymerase II transcription regulatory region sequence-specific DNA binding"/>
    <property type="evidence" value="ECO:0007669"/>
    <property type="project" value="TreeGrafter"/>
</dbReference>
<dbReference type="PROSITE" id="PS50157">
    <property type="entry name" value="ZINC_FINGER_C2H2_2"/>
    <property type="match status" value="4"/>
</dbReference>
<evidence type="ECO:0000313" key="11">
    <source>
        <dbReference type="EMBL" id="KIJ04987.1"/>
    </source>
</evidence>
<reference evidence="11 12" key="1">
    <citation type="submission" date="2014-06" db="EMBL/GenBank/DDBJ databases">
        <authorList>
            <consortium name="DOE Joint Genome Institute"/>
            <person name="Kuo A."/>
            <person name="Kohler A."/>
            <person name="Nagy L.G."/>
            <person name="Floudas D."/>
            <person name="Copeland A."/>
            <person name="Barry K.W."/>
            <person name="Cichocki N."/>
            <person name="Veneault-Fourrey C."/>
            <person name="LaButti K."/>
            <person name="Lindquist E.A."/>
            <person name="Lipzen A."/>
            <person name="Lundell T."/>
            <person name="Morin E."/>
            <person name="Murat C."/>
            <person name="Sun H."/>
            <person name="Tunlid A."/>
            <person name="Henrissat B."/>
            <person name="Grigoriev I.V."/>
            <person name="Hibbett D.S."/>
            <person name="Martin F."/>
            <person name="Nordberg H.P."/>
            <person name="Cantor M.N."/>
            <person name="Hua S.X."/>
        </authorList>
    </citation>
    <scope>NUCLEOTIDE SEQUENCE [LARGE SCALE GENOMIC DNA]</scope>
    <source>
        <strain evidence="11 12">ATCC 200175</strain>
    </source>
</reference>
<dbReference type="GO" id="GO:0000981">
    <property type="term" value="F:DNA-binding transcription factor activity, RNA polymerase II-specific"/>
    <property type="evidence" value="ECO:0007669"/>
    <property type="project" value="TreeGrafter"/>
</dbReference>
<evidence type="ECO:0000313" key="12">
    <source>
        <dbReference type="Proteomes" id="UP000053647"/>
    </source>
</evidence>
<evidence type="ECO:0000256" key="5">
    <source>
        <dbReference type="ARBA" id="ARBA00022833"/>
    </source>
</evidence>
<dbReference type="Gene3D" id="3.30.160.60">
    <property type="entry name" value="Classic Zinc Finger"/>
    <property type="match status" value="4"/>
</dbReference>
<feature type="region of interest" description="Disordered" evidence="9">
    <location>
        <begin position="1"/>
        <end position="25"/>
    </location>
</feature>